<proteinExistence type="inferred from homology"/>
<dbReference type="InterPro" id="IPR001360">
    <property type="entry name" value="Glyco_hydro_1"/>
</dbReference>
<evidence type="ECO:0000256" key="1">
    <source>
        <dbReference type="ARBA" id="ARBA00010838"/>
    </source>
</evidence>
<dbReference type="PANTHER" id="PTHR10353">
    <property type="entry name" value="GLYCOSYL HYDROLASE"/>
    <property type="match status" value="1"/>
</dbReference>
<keyword evidence="3" id="KW-0326">Glycosidase</keyword>
<evidence type="ECO:0000313" key="6">
    <source>
        <dbReference type="EMBL" id="KAJ8879138.1"/>
    </source>
</evidence>
<dbReference type="SUPFAM" id="SSF51445">
    <property type="entry name" value="(Trans)glycosidases"/>
    <property type="match status" value="2"/>
</dbReference>
<dbReference type="PROSITE" id="PS00653">
    <property type="entry name" value="GLYCOSYL_HYDROL_F1_2"/>
    <property type="match status" value="1"/>
</dbReference>
<keyword evidence="5" id="KW-0732">Signal</keyword>
<dbReference type="Pfam" id="PF00232">
    <property type="entry name" value="Glyco_hydro_1"/>
    <property type="match status" value="2"/>
</dbReference>
<organism evidence="6 7">
    <name type="scientific">Dryococelus australis</name>
    <dbReference type="NCBI Taxonomy" id="614101"/>
    <lineage>
        <taxon>Eukaryota</taxon>
        <taxon>Metazoa</taxon>
        <taxon>Ecdysozoa</taxon>
        <taxon>Arthropoda</taxon>
        <taxon>Hexapoda</taxon>
        <taxon>Insecta</taxon>
        <taxon>Pterygota</taxon>
        <taxon>Neoptera</taxon>
        <taxon>Polyneoptera</taxon>
        <taxon>Phasmatodea</taxon>
        <taxon>Verophasmatodea</taxon>
        <taxon>Anareolatae</taxon>
        <taxon>Phasmatidae</taxon>
        <taxon>Eurycanthinae</taxon>
        <taxon>Dryococelus</taxon>
    </lineage>
</organism>
<accession>A0ABQ9H4B8</accession>
<feature type="chain" id="PRO_5046930682" description="Myrosinase 1-like" evidence="5">
    <location>
        <begin position="19"/>
        <end position="685"/>
    </location>
</feature>
<dbReference type="PROSITE" id="PS51257">
    <property type="entry name" value="PROKAR_LIPOPROTEIN"/>
    <property type="match status" value="1"/>
</dbReference>
<keyword evidence="2" id="KW-0378">Hydrolase</keyword>
<dbReference type="InterPro" id="IPR017853">
    <property type="entry name" value="GH"/>
</dbReference>
<comment type="caution">
    <text evidence="6">The sequence shown here is derived from an EMBL/GenBank/DDBJ whole genome shotgun (WGS) entry which is preliminary data.</text>
</comment>
<evidence type="ECO:0000256" key="5">
    <source>
        <dbReference type="SAM" id="SignalP"/>
    </source>
</evidence>
<comment type="similarity">
    <text evidence="1 4">Belongs to the glycosyl hydrolase 1 family.</text>
</comment>
<evidence type="ECO:0000256" key="4">
    <source>
        <dbReference type="RuleBase" id="RU003690"/>
    </source>
</evidence>
<evidence type="ECO:0000256" key="2">
    <source>
        <dbReference type="ARBA" id="ARBA00022801"/>
    </source>
</evidence>
<protein>
    <recommendedName>
        <fullName evidence="8">Myrosinase 1-like</fullName>
    </recommendedName>
</protein>
<evidence type="ECO:0000313" key="7">
    <source>
        <dbReference type="Proteomes" id="UP001159363"/>
    </source>
</evidence>
<evidence type="ECO:0008006" key="8">
    <source>
        <dbReference type="Google" id="ProtNLM"/>
    </source>
</evidence>
<sequence length="685" mass="77064">MKTLLAVLVLTAVSCGAARNLTFPDGFMFGAGSAAYQIEGAWNTSGKGESIWDRLIHTRQETDPTAEAGDIAADSYHHYKEDVQAAKDLGLNFYRFSVSWSRILPKGDVSYINQDGIDYYNNLINELKKNNIEPLVTMYHWDLPQHLQDLGGLANDVIIDYFEDYARLLFTNFGDRVKWWATFNEPLSFVSGYTSTWFAPGVNAPGVGGYLVGHNVLKAHARVYHLYDKHFRSQQEVSGLRWLDVVTMQGLQRMDVATMPGLLLDVATMPEMRWLDVVTMLGLRRLDVATMLGLQALSQKRWPAYRKDKNALSESVRNNISAIGDTLGWFAHPIYSKEGDYPAIMKDRIAKRSKDQGLPRSRLPEFDDYWVNYIRGGMRETGDPREVPLTNGIVRHDSHMRKSGVTRPGIGPRVAMVGGEPACRSATLAPRGTYDFYGMNMYSSYYVSAPNSTSPSSEISTASDMGPYTPFGLRKMLKWVSDNYNKVPILITENGWGDVGELNDTMRIRYLVNYYAAVLDAIYLDNVTVLGHSTWSLIDTFIWGSYSRTGFNPQRGHSRIFACGYHEGRCRRSEGFLRDLPFHTFLHSGAAAYSSDLKISLPGIMATSLRLRTRILATFDRQEAVMVQWLDHSPTTIANRAQFPAESLLGYCTCESYQTMPLVGGYTLGSPIFLTLPFWRCCILA</sequence>
<evidence type="ECO:0000256" key="3">
    <source>
        <dbReference type="ARBA" id="ARBA00023295"/>
    </source>
</evidence>
<dbReference type="PANTHER" id="PTHR10353:SF36">
    <property type="entry name" value="LP05116P"/>
    <property type="match status" value="1"/>
</dbReference>
<dbReference type="EMBL" id="JARBHB010000007">
    <property type="protein sequence ID" value="KAJ8879138.1"/>
    <property type="molecule type" value="Genomic_DNA"/>
</dbReference>
<feature type="signal peptide" evidence="5">
    <location>
        <begin position="1"/>
        <end position="18"/>
    </location>
</feature>
<gene>
    <name evidence="6" type="ORF">PR048_019744</name>
</gene>
<name>A0ABQ9H4B8_9NEOP</name>
<dbReference type="InterPro" id="IPR033132">
    <property type="entry name" value="GH_1_N_CS"/>
</dbReference>
<dbReference type="Gene3D" id="3.20.20.80">
    <property type="entry name" value="Glycosidases"/>
    <property type="match status" value="3"/>
</dbReference>
<keyword evidence="7" id="KW-1185">Reference proteome</keyword>
<dbReference type="Proteomes" id="UP001159363">
    <property type="component" value="Chromosome 6"/>
</dbReference>
<reference evidence="6 7" key="1">
    <citation type="submission" date="2023-02" db="EMBL/GenBank/DDBJ databases">
        <title>LHISI_Scaffold_Assembly.</title>
        <authorList>
            <person name="Stuart O.P."/>
            <person name="Cleave R."/>
            <person name="Magrath M.J.L."/>
            <person name="Mikheyev A.S."/>
        </authorList>
    </citation>
    <scope>NUCLEOTIDE SEQUENCE [LARGE SCALE GENOMIC DNA]</scope>
    <source>
        <strain evidence="6">Daus_M_001</strain>
        <tissue evidence="6">Leg muscle</tissue>
    </source>
</reference>
<dbReference type="PRINTS" id="PR00131">
    <property type="entry name" value="GLHYDRLASE1"/>
</dbReference>